<organism evidence="9 10">
    <name type="scientific">Macrosiphum euphorbiae</name>
    <name type="common">potato aphid</name>
    <dbReference type="NCBI Taxonomy" id="13131"/>
    <lineage>
        <taxon>Eukaryota</taxon>
        <taxon>Metazoa</taxon>
        <taxon>Ecdysozoa</taxon>
        <taxon>Arthropoda</taxon>
        <taxon>Hexapoda</taxon>
        <taxon>Insecta</taxon>
        <taxon>Pterygota</taxon>
        <taxon>Neoptera</taxon>
        <taxon>Paraneoptera</taxon>
        <taxon>Hemiptera</taxon>
        <taxon>Sternorrhyncha</taxon>
        <taxon>Aphidomorpha</taxon>
        <taxon>Aphidoidea</taxon>
        <taxon>Aphididae</taxon>
        <taxon>Macrosiphini</taxon>
        <taxon>Macrosiphum</taxon>
    </lineage>
</organism>
<dbReference type="InterPro" id="IPR027806">
    <property type="entry name" value="HARBI1_dom"/>
</dbReference>
<keyword evidence="5" id="KW-0479">Metal-binding</keyword>
<evidence type="ECO:0000313" key="10">
    <source>
        <dbReference type="Proteomes" id="UP001160148"/>
    </source>
</evidence>
<dbReference type="Proteomes" id="UP001160148">
    <property type="component" value="Unassembled WGS sequence"/>
</dbReference>
<keyword evidence="10" id="KW-1185">Reference proteome</keyword>
<dbReference type="GO" id="GO:0016787">
    <property type="term" value="F:hydrolase activity"/>
    <property type="evidence" value="ECO:0007669"/>
    <property type="project" value="UniProtKB-KW"/>
</dbReference>
<evidence type="ECO:0000256" key="2">
    <source>
        <dbReference type="ARBA" id="ARBA00004123"/>
    </source>
</evidence>
<dbReference type="GO" id="GO:0004518">
    <property type="term" value="F:nuclease activity"/>
    <property type="evidence" value="ECO:0007669"/>
    <property type="project" value="UniProtKB-KW"/>
</dbReference>
<evidence type="ECO:0000256" key="6">
    <source>
        <dbReference type="ARBA" id="ARBA00022801"/>
    </source>
</evidence>
<comment type="similarity">
    <text evidence="3">Belongs to the HARBI1 family.</text>
</comment>
<protein>
    <recommendedName>
        <fullName evidence="8">DDE Tnp4 domain-containing protein</fullName>
    </recommendedName>
</protein>
<evidence type="ECO:0000256" key="4">
    <source>
        <dbReference type="ARBA" id="ARBA00022722"/>
    </source>
</evidence>
<dbReference type="PANTHER" id="PTHR22930">
    <property type="match status" value="1"/>
</dbReference>
<sequence length="212" mass="24663">MNFMNNWFSRLYPFNANPEYIYINRKGYHSINVQLICDAKLRILNVNALFPGSTNDSFIWNSCDVLPVVEQLYTNGDSGYALRPWLLTPFNNPVTDVEQYYNKMKMSTRSIIERCNGILKMRFRCLLRHRFLHYHPEKCTKIIKACTVLHNICITNNVPLPVEEGPIDIDMGIIQQQGGPIIDQRFAGNDLVQGRQVRSIVANYLQRNRLHL</sequence>
<accession>A0AAV0XXC4</accession>
<comment type="subcellular location">
    <subcellularLocation>
        <location evidence="2">Nucleus</location>
    </subcellularLocation>
</comment>
<reference evidence="9 10" key="1">
    <citation type="submission" date="2023-01" db="EMBL/GenBank/DDBJ databases">
        <authorList>
            <person name="Whitehead M."/>
        </authorList>
    </citation>
    <scope>NUCLEOTIDE SEQUENCE [LARGE SCALE GENOMIC DNA]</scope>
</reference>
<feature type="domain" description="DDE Tnp4" evidence="8">
    <location>
        <begin position="20"/>
        <end position="151"/>
    </location>
</feature>
<proteinExistence type="inferred from homology"/>
<evidence type="ECO:0000256" key="1">
    <source>
        <dbReference type="ARBA" id="ARBA00001968"/>
    </source>
</evidence>
<evidence type="ECO:0000256" key="5">
    <source>
        <dbReference type="ARBA" id="ARBA00022723"/>
    </source>
</evidence>
<evidence type="ECO:0000313" key="9">
    <source>
        <dbReference type="EMBL" id="CAI6371876.1"/>
    </source>
</evidence>
<dbReference type="InterPro" id="IPR045249">
    <property type="entry name" value="HARBI1-like"/>
</dbReference>
<dbReference type="EMBL" id="CARXXK010001016">
    <property type="protein sequence ID" value="CAI6371876.1"/>
    <property type="molecule type" value="Genomic_DNA"/>
</dbReference>
<dbReference type="PANTHER" id="PTHR22930:SF289">
    <property type="entry name" value="DDE TNP4 DOMAIN-CONTAINING PROTEIN-RELATED"/>
    <property type="match status" value="1"/>
</dbReference>
<dbReference type="Pfam" id="PF13359">
    <property type="entry name" value="DDE_Tnp_4"/>
    <property type="match status" value="1"/>
</dbReference>
<gene>
    <name evidence="9" type="ORF">MEUPH1_LOCUS25822</name>
</gene>
<comment type="caution">
    <text evidence="9">The sequence shown here is derived from an EMBL/GenBank/DDBJ whole genome shotgun (WGS) entry which is preliminary data.</text>
</comment>
<name>A0AAV0XXC4_9HEMI</name>
<comment type="cofactor">
    <cofactor evidence="1">
        <name>a divalent metal cation</name>
        <dbReference type="ChEBI" id="CHEBI:60240"/>
    </cofactor>
</comment>
<evidence type="ECO:0000259" key="8">
    <source>
        <dbReference type="Pfam" id="PF13359"/>
    </source>
</evidence>
<dbReference type="GO" id="GO:0005634">
    <property type="term" value="C:nucleus"/>
    <property type="evidence" value="ECO:0007669"/>
    <property type="project" value="UniProtKB-SubCell"/>
</dbReference>
<keyword evidence="6" id="KW-0378">Hydrolase</keyword>
<evidence type="ECO:0000256" key="3">
    <source>
        <dbReference type="ARBA" id="ARBA00006958"/>
    </source>
</evidence>
<keyword evidence="4" id="KW-0540">Nuclease</keyword>
<evidence type="ECO:0000256" key="7">
    <source>
        <dbReference type="ARBA" id="ARBA00023242"/>
    </source>
</evidence>
<dbReference type="AlphaFoldDB" id="A0AAV0XXC4"/>
<keyword evidence="7" id="KW-0539">Nucleus</keyword>
<dbReference type="GO" id="GO:0046872">
    <property type="term" value="F:metal ion binding"/>
    <property type="evidence" value="ECO:0007669"/>
    <property type="project" value="UniProtKB-KW"/>
</dbReference>